<reference evidence="2 3" key="1">
    <citation type="submission" date="2016-05" db="EMBL/GenBank/DDBJ databases">
        <title>Comparative analysis of secretome profiles of manganese(II)-oxidizing ascomycete fungi.</title>
        <authorList>
            <consortium name="DOE Joint Genome Institute"/>
            <person name="Zeiner C.A."/>
            <person name="Purvine S.O."/>
            <person name="Zink E.M."/>
            <person name="Wu S."/>
            <person name="Pasa-Tolic L."/>
            <person name="Chaput D.L."/>
            <person name="Haridas S."/>
            <person name="Grigoriev I.V."/>
            <person name="Santelli C.M."/>
            <person name="Hansel C.M."/>
        </authorList>
    </citation>
    <scope>NUCLEOTIDE SEQUENCE [LARGE SCALE GENOMIC DNA]</scope>
    <source>
        <strain evidence="2 3">AP3s5-JAC2a</strain>
    </source>
</reference>
<evidence type="ECO:0000256" key="1">
    <source>
        <dbReference type="SAM" id="MobiDB-lite"/>
    </source>
</evidence>
<dbReference type="GeneID" id="28760861"/>
<organism evidence="2 3">
    <name type="scientific">Paraphaeosphaeria sporulosa</name>
    <dbReference type="NCBI Taxonomy" id="1460663"/>
    <lineage>
        <taxon>Eukaryota</taxon>
        <taxon>Fungi</taxon>
        <taxon>Dikarya</taxon>
        <taxon>Ascomycota</taxon>
        <taxon>Pezizomycotina</taxon>
        <taxon>Dothideomycetes</taxon>
        <taxon>Pleosporomycetidae</taxon>
        <taxon>Pleosporales</taxon>
        <taxon>Massarineae</taxon>
        <taxon>Didymosphaeriaceae</taxon>
        <taxon>Paraphaeosphaeria</taxon>
    </lineage>
</organism>
<evidence type="ECO:0000313" key="2">
    <source>
        <dbReference type="EMBL" id="OAG12705.1"/>
    </source>
</evidence>
<dbReference type="AlphaFoldDB" id="A0A177CYR9"/>
<dbReference type="Proteomes" id="UP000077069">
    <property type="component" value="Unassembled WGS sequence"/>
</dbReference>
<gene>
    <name evidence="2" type="ORF">CC84DRAFT_1159975</name>
</gene>
<name>A0A177CYR9_9PLEO</name>
<dbReference type="EMBL" id="KV441548">
    <property type="protein sequence ID" value="OAG12705.1"/>
    <property type="molecule type" value="Genomic_DNA"/>
</dbReference>
<accession>A0A177CYR9</accession>
<keyword evidence="3" id="KW-1185">Reference proteome</keyword>
<sequence length="76" mass="8225">MSSQQDDLLASSSLRNALATFGPSSAQYIGIKYVVDEHMAKAALQSLSLGPQQGEEVQGREGSGQRMNLAFRPREN</sequence>
<dbReference type="InParanoid" id="A0A177CYR9"/>
<dbReference type="RefSeq" id="XP_018043070.1">
    <property type="nucleotide sequence ID" value="XM_018177375.1"/>
</dbReference>
<evidence type="ECO:0000313" key="3">
    <source>
        <dbReference type="Proteomes" id="UP000077069"/>
    </source>
</evidence>
<feature type="region of interest" description="Disordered" evidence="1">
    <location>
        <begin position="46"/>
        <end position="76"/>
    </location>
</feature>
<dbReference type="OrthoDB" id="3833686at2759"/>
<proteinExistence type="predicted"/>
<protein>
    <submittedName>
        <fullName evidence="2">Uncharacterized protein</fullName>
    </submittedName>
</protein>